<reference evidence="3" key="1">
    <citation type="journal article" date="2020" name="Nature">
        <title>Giant virus diversity and host interactions through global metagenomics.</title>
        <authorList>
            <person name="Schulz F."/>
            <person name="Roux S."/>
            <person name="Paez-Espino D."/>
            <person name="Jungbluth S."/>
            <person name="Walsh D.A."/>
            <person name="Denef V.J."/>
            <person name="McMahon K.D."/>
            <person name="Konstantinidis K.T."/>
            <person name="Eloe-Fadrosh E.A."/>
            <person name="Kyrpides N.C."/>
            <person name="Woyke T."/>
        </authorList>
    </citation>
    <scope>NUCLEOTIDE SEQUENCE</scope>
    <source>
        <strain evidence="3">GVMAG-M-3300023184-17</strain>
    </source>
</reference>
<dbReference type="AlphaFoldDB" id="A0A6C0HXS7"/>
<evidence type="ECO:0000256" key="1">
    <source>
        <dbReference type="SAM" id="MobiDB-lite"/>
    </source>
</evidence>
<protein>
    <recommendedName>
        <fullName evidence="2">Protein kinase domain-containing protein</fullName>
    </recommendedName>
</protein>
<feature type="compositionally biased region" description="Polar residues" evidence="1">
    <location>
        <begin position="330"/>
        <end position="341"/>
    </location>
</feature>
<dbReference type="GO" id="GO:0004672">
    <property type="term" value="F:protein kinase activity"/>
    <property type="evidence" value="ECO:0007669"/>
    <property type="project" value="InterPro"/>
</dbReference>
<name>A0A6C0HXS7_9ZZZZ</name>
<sequence length="386" mass="44545">MSRGNFGQIFRVTSGTDSGFVDEKKNPVRVFILKVQGFDMRIRNKFTHEVNRSRATYEDFGDLYPYSKTTNWDDLSKEVRLQQKIYACALDKQLMPPCPAILFYEAITAKQFETFAPGQLVYKVGEDEELERAKLIDMKHYNHYRMGIIFMEYVDSYDLALPEVRKRYEAKVYEIESKALRAYCTALQCGVLQSDPNSQNFLLTEDDNVVLIDFGIAEELDATQVDEIDKLVKKAEAGDSEELRLKLTDMEPPDNKCLHKLIFRKRWTVPPKKSGITQYPTLAPAIRLSKEVADQYKVGLYEPTSTLPDREPIAQLKIDEPERPAKKPKNSWNSWNPTTLGNAFEDGTDPLDYGRGGKRKGTRFWGGKHHTKYVGTRRKTRTRRKI</sequence>
<proteinExistence type="predicted"/>
<dbReference type="Gene3D" id="1.10.510.10">
    <property type="entry name" value="Transferase(Phosphotransferase) domain 1"/>
    <property type="match status" value="1"/>
</dbReference>
<dbReference type="EMBL" id="MN740042">
    <property type="protein sequence ID" value="QHT85561.1"/>
    <property type="molecule type" value="Genomic_DNA"/>
</dbReference>
<feature type="domain" description="Protein kinase" evidence="2">
    <location>
        <begin position="1"/>
        <end position="386"/>
    </location>
</feature>
<feature type="compositionally biased region" description="Basic residues" evidence="1">
    <location>
        <begin position="356"/>
        <end position="386"/>
    </location>
</feature>
<dbReference type="SUPFAM" id="SSF56112">
    <property type="entry name" value="Protein kinase-like (PK-like)"/>
    <property type="match status" value="1"/>
</dbReference>
<dbReference type="InterPro" id="IPR011009">
    <property type="entry name" value="Kinase-like_dom_sf"/>
</dbReference>
<organism evidence="3">
    <name type="scientific">viral metagenome</name>
    <dbReference type="NCBI Taxonomy" id="1070528"/>
    <lineage>
        <taxon>unclassified sequences</taxon>
        <taxon>metagenomes</taxon>
        <taxon>organismal metagenomes</taxon>
    </lineage>
</organism>
<dbReference type="InterPro" id="IPR000719">
    <property type="entry name" value="Prot_kinase_dom"/>
</dbReference>
<feature type="region of interest" description="Disordered" evidence="1">
    <location>
        <begin position="317"/>
        <end position="386"/>
    </location>
</feature>
<accession>A0A6C0HXS7</accession>
<dbReference type="Pfam" id="PF03109">
    <property type="entry name" value="ABC1"/>
    <property type="match status" value="1"/>
</dbReference>
<evidence type="ECO:0000259" key="2">
    <source>
        <dbReference type="PROSITE" id="PS50011"/>
    </source>
</evidence>
<dbReference type="PROSITE" id="PS50011">
    <property type="entry name" value="PROTEIN_KINASE_DOM"/>
    <property type="match status" value="1"/>
</dbReference>
<dbReference type="GO" id="GO:0005524">
    <property type="term" value="F:ATP binding"/>
    <property type="evidence" value="ECO:0007669"/>
    <property type="project" value="InterPro"/>
</dbReference>
<dbReference type="InterPro" id="IPR004147">
    <property type="entry name" value="ABC1_dom"/>
</dbReference>
<evidence type="ECO:0000313" key="3">
    <source>
        <dbReference type="EMBL" id="QHT85561.1"/>
    </source>
</evidence>